<keyword evidence="3" id="KW-0812">Transmembrane</keyword>
<dbReference type="RefSeq" id="WP_042398320.1">
    <property type="nucleotide sequence ID" value="NZ_CYYT01000001.1"/>
</dbReference>
<gene>
    <name evidence="4" type="primary">bioY</name>
    <name evidence="4" type="ORF">ERS852470_01198</name>
</gene>
<feature type="transmembrane region" description="Helical" evidence="3">
    <location>
        <begin position="114"/>
        <end position="134"/>
    </location>
</feature>
<protein>
    <recommendedName>
        <fullName evidence="2">Biotin transporter</fullName>
    </recommendedName>
</protein>
<dbReference type="GO" id="GO:0005886">
    <property type="term" value="C:plasma membrane"/>
    <property type="evidence" value="ECO:0007669"/>
    <property type="project" value="UniProtKB-SubCell"/>
</dbReference>
<dbReference type="GO" id="GO:0015225">
    <property type="term" value="F:biotin transmembrane transporter activity"/>
    <property type="evidence" value="ECO:0007669"/>
    <property type="project" value="UniProtKB-UniRule"/>
</dbReference>
<dbReference type="EMBL" id="CYZV01000010">
    <property type="protein sequence ID" value="CUN99526.1"/>
    <property type="molecule type" value="Genomic_DNA"/>
</dbReference>
<proteinExistence type="inferred from homology"/>
<accession>A0A174BIU0</accession>
<keyword evidence="2" id="KW-1003">Cell membrane</keyword>
<evidence type="ECO:0000256" key="3">
    <source>
        <dbReference type="SAM" id="Phobius"/>
    </source>
</evidence>
<keyword evidence="3" id="KW-1133">Transmembrane helix</keyword>
<feature type="transmembrane region" description="Helical" evidence="3">
    <location>
        <begin position="54"/>
        <end position="72"/>
    </location>
</feature>
<dbReference type="PANTHER" id="PTHR34295:SF1">
    <property type="entry name" value="BIOTIN TRANSPORTER BIOY"/>
    <property type="match status" value="1"/>
</dbReference>
<sequence>MNKLSTKSLILCSLFAALIAVGAFIKIPIPVVPFTLQVLFTTLAGLLLGPKLGAISVGIYLLIGLIGIPVFTQGGGPSYIFQPTFGYLIGFLIGTYFTGYIAHKDKDPSLKRLIFASIGGLTIVYIIGMIYYYLIANYYLNSPITASAVMLYCCLLFIPGDIASCIVSSLIAKRTLPIIKGQLLTNEFNSQT</sequence>
<feature type="transmembrane region" description="Helical" evidence="3">
    <location>
        <begin position="84"/>
        <end position="102"/>
    </location>
</feature>
<feature type="transmembrane region" description="Helical" evidence="3">
    <location>
        <begin position="32"/>
        <end position="49"/>
    </location>
</feature>
<dbReference type="Proteomes" id="UP000095558">
    <property type="component" value="Unassembled WGS sequence"/>
</dbReference>
<dbReference type="OrthoDB" id="9803495at2"/>
<dbReference type="PIRSF" id="PIRSF016661">
    <property type="entry name" value="BioY"/>
    <property type="match status" value="1"/>
</dbReference>
<dbReference type="PANTHER" id="PTHR34295">
    <property type="entry name" value="BIOTIN TRANSPORTER BIOY"/>
    <property type="match status" value="1"/>
</dbReference>
<keyword evidence="2 3" id="KW-0472">Membrane</keyword>
<evidence type="ECO:0000313" key="5">
    <source>
        <dbReference type="Proteomes" id="UP000095558"/>
    </source>
</evidence>
<dbReference type="Gene3D" id="1.10.1760.20">
    <property type="match status" value="1"/>
</dbReference>
<evidence type="ECO:0000256" key="1">
    <source>
        <dbReference type="ARBA" id="ARBA00010692"/>
    </source>
</evidence>
<name>A0A174BIU0_9CLOT</name>
<keyword evidence="2" id="KW-0813">Transport</keyword>
<dbReference type="InterPro" id="IPR003784">
    <property type="entry name" value="BioY"/>
</dbReference>
<evidence type="ECO:0000256" key="2">
    <source>
        <dbReference type="PIRNR" id="PIRNR016661"/>
    </source>
</evidence>
<dbReference type="Pfam" id="PF02632">
    <property type="entry name" value="BioY"/>
    <property type="match status" value="1"/>
</dbReference>
<dbReference type="AlphaFoldDB" id="A0A174BIU0"/>
<comment type="similarity">
    <text evidence="1 2">Belongs to the BioY family.</text>
</comment>
<dbReference type="GeneID" id="83011986"/>
<feature type="transmembrane region" description="Helical" evidence="3">
    <location>
        <begin position="146"/>
        <end position="172"/>
    </location>
</feature>
<reference evidence="4 5" key="1">
    <citation type="submission" date="2015-09" db="EMBL/GenBank/DDBJ databases">
        <authorList>
            <consortium name="Pathogen Informatics"/>
        </authorList>
    </citation>
    <scope>NUCLEOTIDE SEQUENCE [LARGE SCALE GENOMIC DNA]</scope>
    <source>
        <strain evidence="4 5">2789STDY5834855</strain>
    </source>
</reference>
<organism evidence="4 5">
    <name type="scientific">Clostridium disporicum</name>
    <dbReference type="NCBI Taxonomy" id="84024"/>
    <lineage>
        <taxon>Bacteria</taxon>
        <taxon>Bacillati</taxon>
        <taxon>Bacillota</taxon>
        <taxon>Clostridia</taxon>
        <taxon>Eubacteriales</taxon>
        <taxon>Clostridiaceae</taxon>
        <taxon>Clostridium</taxon>
    </lineage>
</organism>
<evidence type="ECO:0000313" key="4">
    <source>
        <dbReference type="EMBL" id="CUN99526.1"/>
    </source>
</evidence>
<comment type="subcellular location">
    <subcellularLocation>
        <location evidence="2">Cell membrane</location>
        <topology evidence="2">Multi-pass membrane protein</topology>
    </subcellularLocation>
</comment>